<feature type="signal peptide" evidence="1">
    <location>
        <begin position="1"/>
        <end position="20"/>
    </location>
</feature>
<reference evidence="2 3" key="1">
    <citation type="journal article" date="2011" name="PLoS Genet.">
        <title>Genome sequencing and comparative transcriptomics of the model entomopathogenic fungi Metarhizium anisopliae and M. acridum.</title>
        <authorList>
            <person name="Gao Q."/>
            <person name="Jin K."/>
            <person name="Ying S.H."/>
            <person name="Zhang Y."/>
            <person name="Xiao G."/>
            <person name="Shang Y."/>
            <person name="Duan Z."/>
            <person name="Hu X."/>
            <person name="Xie X.Q."/>
            <person name="Zhou G."/>
            <person name="Peng G."/>
            <person name="Luo Z."/>
            <person name="Huang W."/>
            <person name="Wang B."/>
            <person name="Fang W."/>
            <person name="Wang S."/>
            <person name="Zhong Y."/>
            <person name="Ma L.J."/>
            <person name="St Leger R.J."/>
            <person name="Zhao G.P."/>
            <person name="Pei Y."/>
            <person name="Feng M.G."/>
            <person name="Xia Y."/>
            <person name="Wang C."/>
        </authorList>
    </citation>
    <scope>NUCLEOTIDE SEQUENCE [LARGE SCALE GENOMIC DNA]</scope>
    <source>
        <strain evidence="3">ARSEF 23 / ATCC MYA-3075</strain>
    </source>
</reference>
<keyword evidence="3" id="KW-1185">Reference proteome</keyword>
<dbReference type="KEGG" id="maj:MAA_10856"/>
<protein>
    <submittedName>
        <fullName evidence="2">Protein kinase-like protein</fullName>
    </submittedName>
</protein>
<reference evidence="2 3" key="2">
    <citation type="journal article" date="2014" name="Proc. Natl. Acad. Sci. U.S.A.">
        <title>Trajectory and genomic determinants of fungal-pathogen speciation and host adaptation.</title>
        <authorList>
            <person name="Hu X."/>
            <person name="Xiao G."/>
            <person name="Zheng P."/>
            <person name="Shang Y."/>
            <person name="Su Y."/>
            <person name="Zhang X."/>
            <person name="Liu X."/>
            <person name="Zhan S."/>
            <person name="St Leger R.J."/>
            <person name="Wang C."/>
        </authorList>
    </citation>
    <scope>GENOME REANNOTATION</scope>
    <source>
        <strain evidence="3">ARSEF 23 / ATCC MYA-3075</strain>
    </source>
</reference>
<evidence type="ECO:0000313" key="3">
    <source>
        <dbReference type="Proteomes" id="UP000002498"/>
    </source>
</evidence>
<keyword evidence="1" id="KW-0732">Signal</keyword>
<comment type="caution">
    <text evidence="2">The sequence shown here is derived from an EMBL/GenBank/DDBJ whole genome shotgun (WGS) entry which is preliminary data.</text>
</comment>
<feature type="chain" id="PRO_5002079134" evidence="1">
    <location>
        <begin position="21"/>
        <end position="169"/>
    </location>
</feature>
<evidence type="ECO:0000313" key="2">
    <source>
        <dbReference type="EMBL" id="KHO11614.1"/>
    </source>
</evidence>
<dbReference type="Proteomes" id="UP000002498">
    <property type="component" value="Unassembled WGS sequence"/>
</dbReference>
<dbReference type="OrthoDB" id="4958656at2759"/>
<dbReference type="EMBL" id="ADNJ02000002">
    <property type="protein sequence ID" value="KHO11614.1"/>
    <property type="molecule type" value="Genomic_DNA"/>
</dbReference>
<accession>A0A0B2XI58</accession>
<gene>
    <name evidence="2" type="ORF">MAA_10856</name>
</gene>
<dbReference type="GeneID" id="23632305"/>
<name>A0A0B2XI58_METRA</name>
<evidence type="ECO:0000256" key="1">
    <source>
        <dbReference type="SAM" id="SignalP"/>
    </source>
</evidence>
<sequence length="169" mass="18698">MRWELFKAVTLAALVQVKISLLPQNHQREQIEAFGRKVAVRAQAQGPQGTIPIARAGNDIPMKQPAPLHIEDSSNATELHVLARMTNEHWYATAYQNNETLGGGGFISTHPQIVAVVHDRADRPNGVAKPDQTVEAGWTYYPVLHKGHPILFAFYTTNGYRSQSDYVGG</sequence>
<dbReference type="RefSeq" id="XP_011411077.1">
    <property type="nucleotide sequence ID" value="XM_011412775.1"/>
</dbReference>
<dbReference type="GO" id="GO:0016301">
    <property type="term" value="F:kinase activity"/>
    <property type="evidence" value="ECO:0007669"/>
    <property type="project" value="UniProtKB-KW"/>
</dbReference>
<proteinExistence type="predicted"/>
<organism evidence="2 3">
    <name type="scientific">Metarhizium robertsii (strain ARSEF 23 / ATCC MYA-3075)</name>
    <name type="common">Metarhizium anisopliae (strain ARSEF 23)</name>
    <dbReference type="NCBI Taxonomy" id="655844"/>
    <lineage>
        <taxon>Eukaryota</taxon>
        <taxon>Fungi</taxon>
        <taxon>Dikarya</taxon>
        <taxon>Ascomycota</taxon>
        <taxon>Pezizomycotina</taxon>
        <taxon>Sordariomycetes</taxon>
        <taxon>Hypocreomycetidae</taxon>
        <taxon>Hypocreales</taxon>
        <taxon>Clavicipitaceae</taxon>
        <taxon>Metarhizium</taxon>
    </lineage>
</organism>
<dbReference type="HOGENOM" id="CLU_1578887_0_0_1"/>
<dbReference type="AlphaFoldDB" id="A0A0B2XI58"/>